<gene>
    <name evidence="2" type="ORF">SAMN02745702_01595</name>
</gene>
<feature type="transmembrane region" description="Helical" evidence="1">
    <location>
        <begin position="32"/>
        <end position="52"/>
    </location>
</feature>
<dbReference type="Proteomes" id="UP000189733">
    <property type="component" value="Unassembled WGS sequence"/>
</dbReference>
<keyword evidence="1" id="KW-0812">Transmembrane</keyword>
<dbReference type="AlphaFoldDB" id="A0A1T4W3W2"/>
<keyword evidence="3" id="KW-1185">Reference proteome</keyword>
<keyword evidence="1" id="KW-0472">Membrane</keyword>
<evidence type="ECO:0000313" key="3">
    <source>
        <dbReference type="Proteomes" id="UP000189733"/>
    </source>
</evidence>
<reference evidence="2 3" key="1">
    <citation type="submission" date="2017-02" db="EMBL/GenBank/DDBJ databases">
        <authorList>
            <person name="Peterson S.W."/>
        </authorList>
    </citation>
    <scope>NUCLEOTIDE SEQUENCE [LARGE SCALE GENOMIC DNA]</scope>
    <source>
        <strain evidence="2 3">DSM 18034</strain>
    </source>
</reference>
<evidence type="ECO:0000256" key="1">
    <source>
        <dbReference type="SAM" id="Phobius"/>
    </source>
</evidence>
<proteinExistence type="predicted"/>
<name>A0A1T4W3W2_9BACT</name>
<dbReference type="EMBL" id="FUYA01000004">
    <property type="protein sequence ID" value="SKA72004.1"/>
    <property type="molecule type" value="Genomic_DNA"/>
</dbReference>
<dbReference type="STRING" id="1121442.SAMN02745702_01595"/>
<sequence length="54" mass="6219">MQNSTSPREEKDTANTVTSDYTPKEYTFREQLVFGAKIAAGAALFFLFIWFYES</sequence>
<evidence type="ECO:0000313" key="2">
    <source>
        <dbReference type="EMBL" id="SKA72004.1"/>
    </source>
</evidence>
<keyword evidence="1" id="KW-1133">Transmembrane helix</keyword>
<protein>
    <submittedName>
        <fullName evidence="2">Uncharacterized protein</fullName>
    </submittedName>
</protein>
<accession>A0A1T4W3W2</accession>
<organism evidence="2 3">
    <name type="scientific">Desulfobaculum bizertense DSM 18034</name>
    <dbReference type="NCBI Taxonomy" id="1121442"/>
    <lineage>
        <taxon>Bacteria</taxon>
        <taxon>Pseudomonadati</taxon>
        <taxon>Thermodesulfobacteriota</taxon>
        <taxon>Desulfovibrionia</taxon>
        <taxon>Desulfovibrionales</taxon>
        <taxon>Desulfovibrionaceae</taxon>
        <taxon>Desulfobaculum</taxon>
    </lineage>
</organism>